<evidence type="ECO:0008006" key="5">
    <source>
        <dbReference type="Google" id="ProtNLM"/>
    </source>
</evidence>
<reference evidence="3 4" key="1">
    <citation type="submission" date="2019-05" db="EMBL/GenBank/DDBJ databases">
        <title>Emergence of the Ug99 lineage of the wheat stem rust pathogen through somatic hybridization.</title>
        <authorList>
            <person name="Li F."/>
            <person name="Upadhyaya N.M."/>
            <person name="Sperschneider J."/>
            <person name="Matny O."/>
            <person name="Nguyen-Phuc H."/>
            <person name="Mago R."/>
            <person name="Raley C."/>
            <person name="Miller M.E."/>
            <person name="Silverstein K.A.T."/>
            <person name="Henningsen E."/>
            <person name="Hirsch C.D."/>
            <person name="Visser B."/>
            <person name="Pretorius Z.A."/>
            <person name="Steffenson B.J."/>
            <person name="Schwessinger B."/>
            <person name="Dodds P.N."/>
            <person name="Figueroa M."/>
        </authorList>
    </citation>
    <scope>NUCLEOTIDE SEQUENCE [LARGE SCALE GENOMIC DNA]</scope>
    <source>
        <strain evidence="3 4">Ug99</strain>
    </source>
</reference>
<organism evidence="3 4">
    <name type="scientific">Puccinia graminis f. sp. tritici</name>
    <dbReference type="NCBI Taxonomy" id="56615"/>
    <lineage>
        <taxon>Eukaryota</taxon>
        <taxon>Fungi</taxon>
        <taxon>Dikarya</taxon>
        <taxon>Basidiomycota</taxon>
        <taxon>Pucciniomycotina</taxon>
        <taxon>Pucciniomycetes</taxon>
        <taxon>Pucciniales</taxon>
        <taxon>Pucciniaceae</taxon>
        <taxon>Puccinia</taxon>
    </lineage>
</organism>
<comment type="caution">
    <text evidence="3">The sequence shown here is derived from an EMBL/GenBank/DDBJ whole genome shotgun (WGS) entry which is preliminary data.</text>
</comment>
<accession>A0A5B0PLG8</accession>
<dbReference type="FunFam" id="3.30.1330.40:FF:000001">
    <property type="entry name" value="L-PSP family endoribonuclease"/>
    <property type="match status" value="1"/>
</dbReference>
<dbReference type="Gene3D" id="3.30.1330.40">
    <property type="entry name" value="RutC-like"/>
    <property type="match status" value="1"/>
</dbReference>
<evidence type="ECO:0000313" key="4">
    <source>
        <dbReference type="Proteomes" id="UP000325313"/>
    </source>
</evidence>
<proteinExistence type="inferred from homology"/>
<dbReference type="InterPro" id="IPR035959">
    <property type="entry name" value="RutC-like_sf"/>
</dbReference>
<dbReference type="GO" id="GO:0005739">
    <property type="term" value="C:mitochondrion"/>
    <property type="evidence" value="ECO:0007669"/>
    <property type="project" value="TreeGrafter"/>
</dbReference>
<dbReference type="Proteomes" id="UP000325313">
    <property type="component" value="Unassembled WGS sequence"/>
</dbReference>
<feature type="compositionally biased region" description="Polar residues" evidence="2">
    <location>
        <begin position="48"/>
        <end position="62"/>
    </location>
</feature>
<name>A0A5B0PLG8_PUCGR</name>
<dbReference type="PANTHER" id="PTHR11803:SF58">
    <property type="entry name" value="PROTEIN HMF1-RELATED"/>
    <property type="match status" value="1"/>
</dbReference>
<evidence type="ECO:0000256" key="2">
    <source>
        <dbReference type="SAM" id="MobiDB-lite"/>
    </source>
</evidence>
<dbReference type="GO" id="GO:0005829">
    <property type="term" value="C:cytosol"/>
    <property type="evidence" value="ECO:0007669"/>
    <property type="project" value="TreeGrafter"/>
</dbReference>
<dbReference type="Pfam" id="PF01042">
    <property type="entry name" value="Ribonuc_L-PSP"/>
    <property type="match status" value="1"/>
</dbReference>
<dbReference type="CDD" id="cd00448">
    <property type="entry name" value="YjgF_YER057c_UK114_family"/>
    <property type="match status" value="1"/>
</dbReference>
<dbReference type="InterPro" id="IPR006056">
    <property type="entry name" value="RidA"/>
</dbReference>
<gene>
    <name evidence="3" type="ORF">PGTUg99_034865</name>
</gene>
<evidence type="ECO:0000256" key="1">
    <source>
        <dbReference type="ARBA" id="ARBA00010552"/>
    </source>
</evidence>
<dbReference type="AlphaFoldDB" id="A0A5B0PLG8"/>
<protein>
    <recommendedName>
        <fullName evidence="5">TdcF protein</fullName>
    </recommendedName>
</protein>
<comment type="similarity">
    <text evidence="1">Belongs to the RutC family.</text>
</comment>
<dbReference type="EMBL" id="VDEP01000338">
    <property type="protein sequence ID" value="KAA1102447.1"/>
    <property type="molecule type" value="Genomic_DNA"/>
</dbReference>
<sequence length="199" mass="21551">MVKSNPGLSAVRRAVFQNLQNAPLRRYQALGIGRPGPPSSIFDKPTYPSRTPYRSLTNTRPLSNTMSAPISLNTINGTPGAPEAIGPYSQAVVTSNGLIYSSGSIPLDPSTMKVIHPTDVELQTEQCLKNLSKVLEQAGGSIQSVIKVTVFIKDMAQFSKINEVYAKFFKDHKPARSCVEVARLPLDVLVEIEAVAAKL</sequence>
<dbReference type="PANTHER" id="PTHR11803">
    <property type="entry name" value="2-IMINOBUTANOATE/2-IMINOPROPANOATE DEAMINASE RIDA"/>
    <property type="match status" value="1"/>
</dbReference>
<evidence type="ECO:0000313" key="3">
    <source>
        <dbReference type="EMBL" id="KAA1102447.1"/>
    </source>
</evidence>
<feature type="region of interest" description="Disordered" evidence="2">
    <location>
        <begin position="34"/>
        <end position="62"/>
    </location>
</feature>
<dbReference type="NCBIfam" id="TIGR00004">
    <property type="entry name" value="Rid family detoxifying hydrolase"/>
    <property type="match status" value="1"/>
</dbReference>
<dbReference type="InterPro" id="IPR006175">
    <property type="entry name" value="YjgF/YER057c/UK114"/>
</dbReference>
<dbReference type="InterPro" id="IPR019897">
    <property type="entry name" value="RidA_CS"/>
</dbReference>
<dbReference type="SUPFAM" id="SSF55298">
    <property type="entry name" value="YjgF-like"/>
    <property type="match status" value="1"/>
</dbReference>
<dbReference type="GO" id="GO:0019239">
    <property type="term" value="F:deaminase activity"/>
    <property type="evidence" value="ECO:0007669"/>
    <property type="project" value="TreeGrafter"/>
</dbReference>
<dbReference type="PROSITE" id="PS01094">
    <property type="entry name" value="UPF0076"/>
    <property type="match status" value="1"/>
</dbReference>